<dbReference type="CDD" id="cd16982">
    <property type="entry name" value="CID_Pcf11"/>
    <property type="match status" value="1"/>
</dbReference>
<keyword evidence="4" id="KW-1185">Reference proteome</keyword>
<feature type="compositionally biased region" description="Low complexity" evidence="1">
    <location>
        <begin position="414"/>
        <end position="427"/>
    </location>
</feature>
<feature type="domain" description="CID" evidence="2">
    <location>
        <begin position="6"/>
        <end position="143"/>
    </location>
</feature>
<evidence type="ECO:0000256" key="1">
    <source>
        <dbReference type="SAM" id="MobiDB-lite"/>
    </source>
</evidence>
<dbReference type="AlphaFoldDB" id="A0A8J5QLR1"/>
<dbReference type="PANTHER" id="PTHR15921:SF3">
    <property type="entry name" value="PRE-MRNA CLEAVAGE COMPLEX 2 PROTEIN PCF11"/>
    <property type="match status" value="1"/>
</dbReference>
<dbReference type="GO" id="GO:0005737">
    <property type="term" value="C:cytoplasm"/>
    <property type="evidence" value="ECO:0007669"/>
    <property type="project" value="TreeGrafter"/>
</dbReference>
<evidence type="ECO:0000313" key="3">
    <source>
        <dbReference type="EMBL" id="KAG7663939.1"/>
    </source>
</evidence>
<accession>A0A8J5QLR1</accession>
<dbReference type="Proteomes" id="UP000694255">
    <property type="component" value="Unassembled WGS sequence"/>
</dbReference>
<dbReference type="InterPro" id="IPR045154">
    <property type="entry name" value="PCF11-like"/>
</dbReference>
<dbReference type="InterPro" id="IPR047415">
    <property type="entry name" value="Pcf11_CID"/>
</dbReference>
<dbReference type="FunFam" id="1.25.40.90:FF:000016">
    <property type="entry name" value="mRNA cleavage factor complex component Pcf11"/>
    <property type="match status" value="1"/>
</dbReference>
<dbReference type="Pfam" id="PF04818">
    <property type="entry name" value="CID"/>
    <property type="match status" value="1"/>
</dbReference>
<dbReference type="GeneID" id="73469367"/>
<reference evidence="3 4" key="1">
    <citation type="journal article" date="2021" name="DNA Res.">
        <title>Genome analysis of Candida subhashii reveals its hybrid nature and dual mitochondrial genome conformations.</title>
        <authorList>
            <person name="Mixao V."/>
            <person name="Hegedusova E."/>
            <person name="Saus E."/>
            <person name="Pryszcz L.P."/>
            <person name="Cillingova A."/>
            <person name="Nosek J."/>
            <person name="Gabaldon T."/>
        </authorList>
    </citation>
    <scope>NUCLEOTIDE SEQUENCE [LARGE SCALE GENOMIC DNA]</scope>
    <source>
        <strain evidence="3 4">CBS 10753</strain>
    </source>
</reference>
<dbReference type="EMBL" id="JAGSYN010000113">
    <property type="protein sequence ID" value="KAG7663939.1"/>
    <property type="molecule type" value="Genomic_DNA"/>
</dbReference>
<dbReference type="SMART" id="SM00582">
    <property type="entry name" value="RPR"/>
    <property type="match status" value="1"/>
</dbReference>
<dbReference type="GO" id="GO:0003729">
    <property type="term" value="F:mRNA binding"/>
    <property type="evidence" value="ECO:0007669"/>
    <property type="project" value="InterPro"/>
</dbReference>
<dbReference type="GO" id="GO:0005849">
    <property type="term" value="C:mRNA cleavage factor complex"/>
    <property type="evidence" value="ECO:0007669"/>
    <property type="project" value="TreeGrafter"/>
</dbReference>
<evidence type="ECO:0000313" key="4">
    <source>
        <dbReference type="Proteomes" id="UP000694255"/>
    </source>
</evidence>
<dbReference type="PROSITE" id="PS51391">
    <property type="entry name" value="CID"/>
    <property type="match status" value="1"/>
</dbReference>
<feature type="compositionally biased region" description="Pro residues" evidence="1">
    <location>
        <begin position="467"/>
        <end position="477"/>
    </location>
</feature>
<comment type="caution">
    <text evidence="3">The sequence shown here is derived from an EMBL/GenBank/DDBJ whole genome shotgun (WGS) entry which is preliminary data.</text>
</comment>
<dbReference type="GO" id="GO:0000993">
    <property type="term" value="F:RNA polymerase II complex binding"/>
    <property type="evidence" value="ECO:0007669"/>
    <property type="project" value="InterPro"/>
</dbReference>
<dbReference type="RefSeq" id="XP_049264171.1">
    <property type="nucleotide sequence ID" value="XM_049406331.1"/>
</dbReference>
<dbReference type="GO" id="GO:0006369">
    <property type="term" value="P:termination of RNA polymerase II transcription"/>
    <property type="evidence" value="ECO:0007669"/>
    <property type="project" value="InterPro"/>
</dbReference>
<evidence type="ECO:0000259" key="2">
    <source>
        <dbReference type="PROSITE" id="PS51391"/>
    </source>
</evidence>
<protein>
    <submittedName>
        <fullName evidence="3">PCF11</fullName>
    </submittedName>
</protein>
<dbReference type="InterPro" id="IPR006569">
    <property type="entry name" value="CID_dom"/>
</dbReference>
<name>A0A8J5QLR1_9ASCO</name>
<proteinExistence type="predicted"/>
<dbReference type="PANTHER" id="PTHR15921">
    <property type="entry name" value="PRE-MRNA CLEAVAGE COMPLEX II"/>
    <property type="match status" value="1"/>
</dbReference>
<feature type="region of interest" description="Disordered" evidence="1">
    <location>
        <begin position="406"/>
        <end position="497"/>
    </location>
</feature>
<dbReference type="GO" id="GO:0031124">
    <property type="term" value="P:mRNA 3'-end processing"/>
    <property type="evidence" value="ECO:0007669"/>
    <property type="project" value="InterPro"/>
</dbReference>
<gene>
    <name evidence="3" type="ORF">J8A68_002566</name>
</gene>
<organism evidence="3 4">
    <name type="scientific">[Candida] subhashii</name>
    <dbReference type="NCBI Taxonomy" id="561895"/>
    <lineage>
        <taxon>Eukaryota</taxon>
        <taxon>Fungi</taxon>
        <taxon>Dikarya</taxon>
        <taxon>Ascomycota</taxon>
        <taxon>Saccharomycotina</taxon>
        <taxon>Pichiomycetes</taxon>
        <taxon>Debaryomycetaceae</taxon>
        <taxon>Spathaspora</taxon>
    </lineage>
</organism>
<feature type="region of interest" description="Disordered" evidence="1">
    <location>
        <begin position="511"/>
        <end position="538"/>
    </location>
</feature>
<sequence length="559" mass="63360">MDEVQAKEFDPDNYRNLLNSLTVNSRTIINELTSIAEQHIEHATEISELIETRIRKCVPKQKLFSIYLMDSICKNIGNPYNVIFGNGLYKLFVETYTLVTDTPTRQSLINLFRTWTQNKNSIGGEVFPKSVLAKIEKFIIQATSISASNPIPNNNNNGNNNNINTIPVSKLTPEMLIKEGKSLLKYVISLDKALDQFGEYKQCLDSKDKKFIHDMEIKRNLLVSIINETVDSIYVDIQGNNTSGEIKSLGGFSNVNNKFESKVGTYQSDLQYVRAQLDEHVYQQDQYFKLNKKKLQDRIERDKLKQIKLGEKRRRQEYLEANKVVIDPGVKKDFFVNMTRSIDQDVKFLDLISQWGKTPAYRTSNKSLDTGESKAIKKQANNEQNKNTLGFDLGSIDFSAMLGSMPREGEETESSTGSFGSLGSSFLLNNPTNRVARMDDSSSTPEGEEDDDEIPRGRFNTFGRIRPPTPPPPPPPRVEQGENGELLSPTGTTSPRKMSLSEYQTHRHEYQPHPNMYVPNIPPVPVSSASESIERKSSLKRKTIGGEMHKVVKKVRFNI</sequence>
<dbReference type="OrthoDB" id="2129491at2759"/>